<dbReference type="Proteomes" id="UP000199202">
    <property type="component" value="Unassembled WGS sequence"/>
</dbReference>
<organism evidence="1 2">
    <name type="scientific">Nonomuraea jiangxiensis</name>
    <dbReference type="NCBI Taxonomy" id="633440"/>
    <lineage>
        <taxon>Bacteria</taxon>
        <taxon>Bacillati</taxon>
        <taxon>Actinomycetota</taxon>
        <taxon>Actinomycetes</taxon>
        <taxon>Streptosporangiales</taxon>
        <taxon>Streptosporangiaceae</taxon>
        <taxon>Nonomuraea</taxon>
    </lineage>
</organism>
<proteinExistence type="predicted"/>
<keyword evidence="2" id="KW-1185">Reference proteome</keyword>
<reference evidence="1 2" key="1">
    <citation type="submission" date="2016-10" db="EMBL/GenBank/DDBJ databases">
        <authorList>
            <person name="de Groot N.N."/>
        </authorList>
    </citation>
    <scope>NUCLEOTIDE SEQUENCE [LARGE SCALE GENOMIC DNA]</scope>
    <source>
        <strain evidence="1 2">CGMCC 4.6533</strain>
    </source>
</reference>
<sequence length="83" mass="8724">MVVFLIVGLTHDSGGRDESVDFESERQAVLDGLFSALRTWVSLSAAQLTACFTSAAVRASTSAVTSVRANAAGHIVPSSRLAW</sequence>
<evidence type="ECO:0000313" key="2">
    <source>
        <dbReference type="Proteomes" id="UP000199202"/>
    </source>
</evidence>
<accession>A0A1G9HZZ9</accession>
<evidence type="ECO:0000313" key="1">
    <source>
        <dbReference type="EMBL" id="SDL18550.1"/>
    </source>
</evidence>
<gene>
    <name evidence="1" type="ORF">SAMN05421869_12339</name>
</gene>
<name>A0A1G9HZZ9_9ACTN</name>
<dbReference type="STRING" id="633440.SAMN05421869_12339"/>
<protein>
    <submittedName>
        <fullName evidence="1">Uncharacterized protein</fullName>
    </submittedName>
</protein>
<dbReference type="AlphaFoldDB" id="A0A1G9HZZ9"/>
<dbReference type="EMBL" id="FNDJ01000023">
    <property type="protein sequence ID" value="SDL18550.1"/>
    <property type="molecule type" value="Genomic_DNA"/>
</dbReference>